<dbReference type="OMA" id="LWVLPWR"/>
<evidence type="ECO:0000313" key="2">
    <source>
        <dbReference type="Proteomes" id="UP000054928"/>
    </source>
</evidence>
<sequence>METGQDALTISGPLQISSAQLNAVELTDSTQKFTAKAYERVLPQSEVHCIERTSQKLRSLDKIIHIWVRDARAFRHGIESAIPYFSLRIADSILVWELRSLVQEHFTALSTYRKEVDGPLTLCFNDQILNDKESFLAYLQSSTTLEHANLTNSKSHQQLSWPKPFAGILWVVPWRPARKQPSGYENMSYSGKSGQN</sequence>
<dbReference type="Proteomes" id="UP000054928">
    <property type="component" value="Unassembled WGS sequence"/>
</dbReference>
<name>A0A0N7L430_PLAHL</name>
<evidence type="ECO:0000313" key="1">
    <source>
        <dbReference type="EMBL" id="CEG37531.1"/>
    </source>
</evidence>
<proteinExistence type="predicted"/>
<accession>A0A0N7L430</accession>
<reference evidence="2" key="1">
    <citation type="submission" date="2014-09" db="EMBL/GenBank/DDBJ databases">
        <authorList>
            <person name="Sharma Rahul"/>
            <person name="Thines Marco"/>
        </authorList>
    </citation>
    <scope>NUCLEOTIDE SEQUENCE [LARGE SCALE GENOMIC DNA]</scope>
</reference>
<dbReference type="EMBL" id="CCYD01000288">
    <property type="protein sequence ID" value="CEG37531.1"/>
    <property type="molecule type" value="Genomic_DNA"/>
</dbReference>
<dbReference type="RefSeq" id="XP_024573900.1">
    <property type="nucleotide sequence ID" value="XM_024722866.1"/>
</dbReference>
<dbReference type="AlphaFoldDB" id="A0A0N7L430"/>
<dbReference type="GeneID" id="36400367"/>
<protein>
    <submittedName>
        <fullName evidence="1">Uncharacterized protein</fullName>
    </submittedName>
</protein>
<organism evidence="1 2">
    <name type="scientific">Plasmopara halstedii</name>
    <name type="common">Downy mildew of sunflower</name>
    <dbReference type="NCBI Taxonomy" id="4781"/>
    <lineage>
        <taxon>Eukaryota</taxon>
        <taxon>Sar</taxon>
        <taxon>Stramenopiles</taxon>
        <taxon>Oomycota</taxon>
        <taxon>Peronosporomycetes</taxon>
        <taxon>Peronosporales</taxon>
        <taxon>Peronosporaceae</taxon>
        <taxon>Plasmopara</taxon>
    </lineage>
</organism>
<dbReference type="OrthoDB" id="61372at2759"/>
<keyword evidence="2" id="KW-1185">Reference proteome</keyword>